<feature type="non-terminal residue" evidence="10">
    <location>
        <position position="413"/>
    </location>
</feature>
<reference evidence="10 11" key="1">
    <citation type="submission" date="2019-11" db="EMBL/GenBank/DDBJ databases">
        <authorList>
            <person name="Yang C."/>
            <person name="Li F."/>
        </authorList>
    </citation>
    <scope>NUCLEOTIDE SEQUENCE [LARGE SCALE GENOMIC DNA]</scope>
    <source>
        <strain evidence="10">KB4526</strain>
        <tissue evidence="10">Muscle</tissue>
    </source>
</reference>
<evidence type="ECO:0000313" key="10">
    <source>
        <dbReference type="EMBL" id="KAF0875921.1"/>
    </source>
</evidence>
<keyword evidence="3" id="KW-0732">Signal</keyword>
<dbReference type="PANTHER" id="PTHR16677:SF1">
    <property type="entry name" value="HEMATOPOIETIC PROGENITOR CELL ANTIGEN CD34"/>
    <property type="match status" value="1"/>
</dbReference>
<dbReference type="GO" id="GO:0007160">
    <property type="term" value="P:cell-matrix adhesion"/>
    <property type="evidence" value="ECO:0007669"/>
    <property type="project" value="TreeGrafter"/>
</dbReference>
<keyword evidence="4" id="KW-0130">Cell adhesion</keyword>
<evidence type="ECO:0000256" key="6">
    <source>
        <dbReference type="ARBA" id="ARBA00023136"/>
    </source>
</evidence>
<organism evidence="10 11">
    <name type="scientific">Crocuta crocuta</name>
    <name type="common">Spotted hyena</name>
    <dbReference type="NCBI Taxonomy" id="9678"/>
    <lineage>
        <taxon>Eukaryota</taxon>
        <taxon>Metazoa</taxon>
        <taxon>Chordata</taxon>
        <taxon>Craniata</taxon>
        <taxon>Vertebrata</taxon>
        <taxon>Euteleostomi</taxon>
        <taxon>Mammalia</taxon>
        <taxon>Eutheria</taxon>
        <taxon>Laurasiatheria</taxon>
        <taxon>Carnivora</taxon>
        <taxon>Feliformia</taxon>
        <taxon>Hyaenidae</taxon>
        <taxon>Crocuta</taxon>
    </lineage>
</organism>
<feature type="transmembrane region" description="Helical" evidence="9">
    <location>
        <begin position="319"/>
        <end position="340"/>
    </location>
</feature>
<keyword evidence="2 9" id="KW-0812">Transmembrane</keyword>
<gene>
    <name evidence="10" type="primary">Cd34</name>
    <name evidence="10" type="ORF">FOF47_R10048</name>
</gene>
<feature type="region of interest" description="Disordered" evidence="8">
    <location>
        <begin position="347"/>
        <end position="413"/>
    </location>
</feature>
<evidence type="ECO:0000256" key="8">
    <source>
        <dbReference type="SAM" id="MobiDB-lite"/>
    </source>
</evidence>
<proteinExistence type="predicted"/>
<dbReference type="Proteomes" id="UP000475037">
    <property type="component" value="Unassembled WGS sequence"/>
</dbReference>
<dbReference type="InterPro" id="IPR008083">
    <property type="entry name" value="CD34"/>
</dbReference>
<keyword evidence="7" id="KW-0325">Glycoprotein</keyword>
<evidence type="ECO:0000256" key="7">
    <source>
        <dbReference type="ARBA" id="ARBA00023180"/>
    </source>
</evidence>
<keyword evidence="6 9" id="KW-0472">Membrane</keyword>
<evidence type="ECO:0000256" key="2">
    <source>
        <dbReference type="ARBA" id="ARBA00022692"/>
    </source>
</evidence>
<protein>
    <submittedName>
        <fullName evidence="10">CD34 protein</fullName>
    </submittedName>
</protein>
<accession>A0A6G1AJQ6</accession>
<dbReference type="PRINTS" id="PR01700">
    <property type="entry name" value="CD34ANTIGEN"/>
</dbReference>
<sequence>MLVGRGARAGRGMPRGWTALCLLSLLREYRPRARAAGRVPAIPEPSAPSPGRAPSGFTNTENMTTVTTVSTTSKISSTVSANVSNQEATTLSPLGNTTLYSVSEDNKGTTAAISETTVNFTSTSEITPVPGTGNSSVQSVESQTSLSVTVSSTTTNFSTSDMTLKPSMLPGNVSDPPYNSTINVTFSTAPYTSFSPTLSTVKGEIKCSRVKEVKLTQGICLELNETSSCEEFKKDNGEELIQVLCEKEQAETGAGVCSLLLAQSEVKPHCLLLLFTNRTELLSKLNILQKHLPNLKRHGIKAISEQEVGSHQIYSRKTLIALVTSGILLAVLGTTGYFLMKRRSWSPTGERLGEDPYYTENGGGQGYSSGPGASPEAQGKASVNRGAQENGTGQATSRNGHSARQHVVADTEL</sequence>
<dbReference type="AlphaFoldDB" id="A0A6G1AJQ6"/>
<evidence type="ECO:0000256" key="1">
    <source>
        <dbReference type="ARBA" id="ARBA00004479"/>
    </source>
</evidence>
<evidence type="ECO:0000256" key="9">
    <source>
        <dbReference type="SAM" id="Phobius"/>
    </source>
</evidence>
<dbReference type="Pfam" id="PF06365">
    <property type="entry name" value="CD34_antigen"/>
    <property type="match status" value="1"/>
</dbReference>
<comment type="subcellular location">
    <subcellularLocation>
        <location evidence="1">Membrane</location>
        <topology evidence="1">Single-pass type I membrane protein</topology>
    </subcellularLocation>
</comment>
<dbReference type="EMBL" id="VOAJ01005095">
    <property type="protein sequence ID" value="KAF0875921.1"/>
    <property type="molecule type" value="Genomic_DNA"/>
</dbReference>
<feature type="region of interest" description="Disordered" evidence="8">
    <location>
        <begin position="40"/>
        <end position="60"/>
    </location>
</feature>
<evidence type="ECO:0000313" key="11">
    <source>
        <dbReference type="Proteomes" id="UP000475037"/>
    </source>
</evidence>
<evidence type="ECO:0000256" key="4">
    <source>
        <dbReference type="ARBA" id="ARBA00022889"/>
    </source>
</evidence>
<comment type="caution">
    <text evidence="10">The sequence shown here is derived from an EMBL/GenBank/DDBJ whole genome shotgun (WGS) entry which is preliminary data.</text>
</comment>
<evidence type="ECO:0000256" key="3">
    <source>
        <dbReference type="ARBA" id="ARBA00022729"/>
    </source>
</evidence>
<dbReference type="GO" id="GO:0005886">
    <property type="term" value="C:plasma membrane"/>
    <property type="evidence" value="ECO:0007669"/>
    <property type="project" value="UniProtKB-ARBA"/>
</dbReference>
<dbReference type="InterPro" id="IPR013836">
    <property type="entry name" value="CD34/Podocalyxin"/>
</dbReference>
<feature type="non-terminal residue" evidence="10">
    <location>
        <position position="1"/>
    </location>
</feature>
<dbReference type="PANTHER" id="PTHR16677">
    <property type="entry name" value="HEMATOPOIETIC PROGENITOR CELL ANTIGEN CD34"/>
    <property type="match status" value="1"/>
</dbReference>
<evidence type="ECO:0000256" key="5">
    <source>
        <dbReference type="ARBA" id="ARBA00022989"/>
    </source>
</evidence>
<feature type="compositionally biased region" description="Polar residues" evidence="8">
    <location>
        <begin position="385"/>
        <end position="402"/>
    </location>
</feature>
<keyword evidence="5 9" id="KW-1133">Transmembrane helix</keyword>
<name>A0A6G1AJQ6_CROCR</name>
<keyword evidence="11" id="KW-1185">Reference proteome</keyword>